<keyword evidence="3" id="KW-0223">Dioxygenase</keyword>
<evidence type="ECO:0000313" key="4">
    <source>
        <dbReference type="Proteomes" id="UP000579945"/>
    </source>
</evidence>
<dbReference type="InterPro" id="IPR041581">
    <property type="entry name" value="Glyoxalase_6"/>
</dbReference>
<proteinExistence type="predicted"/>
<dbReference type="InterPro" id="IPR037523">
    <property type="entry name" value="VOC_core"/>
</dbReference>
<dbReference type="GeneID" id="95394608"/>
<feature type="domain" description="VOC" evidence="2">
    <location>
        <begin position="4"/>
        <end position="120"/>
    </location>
</feature>
<reference evidence="3 4" key="1">
    <citation type="submission" date="2020-08" db="EMBL/GenBank/DDBJ databases">
        <title>Sequencing the genomes of 1000 actinobacteria strains.</title>
        <authorList>
            <person name="Klenk H.-P."/>
        </authorList>
    </citation>
    <scope>NUCLEOTIDE SEQUENCE [LARGE SCALE GENOMIC DNA]</scope>
    <source>
        <strain evidence="3 4">DSM 44320</strain>
    </source>
</reference>
<dbReference type="InterPro" id="IPR029068">
    <property type="entry name" value="Glyas_Bleomycin-R_OHBP_Dase"/>
</dbReference>
<dbReference type="PANTHER" id="PTHR35908:SF1">
    <property type="entry name" value="CONSERVED PROTEIN"/>
    <property type="match status" value="1"/>
</dbReference>
<feature type="region of interest" description="Disordered" evidence="1">
    <location>
        <begin position="33"/>
        <end position="79"/>
    </location>
</feature>
<keyword evidence="4" id="KW-1185">Reference proteome</keyword>
<dbReference type="GO" id="GO:0051213">
    <property type="term" value="F:dioxygenase activity"/>
    <property type="evidence" value="ECO:0007669"/>
    <property type="project" value="UniProtKB-KW"/>
</dbReference>
<dbReference type="PANTHER" id="PTHR35908">
    <property type="entry name" value="HYPOTHETICAL FUSION PROTEIN"/>
    <property type="match status" value="1"/>
</dbReference>
<dbReference type="AlphaFoldDB" id="A0A7W5VJJ9"/>
<comment type="caution">
    <text evidence="3">The sequence shown here is derived from an EMBL/GenBank/DDBJ whole genome shotgun (WGS) entry which is preliminary data.</text>
</comment>
<evidence type="ECO:0000256" key="1">
    <source>
        <dbReference type="SAM" id="MobiDB-lite"/>
    </source>
</evidence>
<keyword evidence="3" id="KW-0560">Oxidoreductase</keyword>
<keyword evidence="3" id="KW-0456">Lyase</keyword>
<evidence type="ECO:0000313" key="3">
    <source>
        <dbReference type="EMBL" id="MBB3732580.1"/>
    </source>
</evidence>
<dbReference type="GO" id="GO:0016829">
    <property type="term" value="F:lyase activity"/>
    <property type="evidence" value="ECO:0007669"/>
    <property type="project" value="UniProtKB-KW"/>
</dbReference>
<dbReference type="Gene3D" id="3.10.180.10">
    <property type="entry name" value="2,3-Dihydroxybiphenyl 1,2-Dioxygenase, domain 1"/>
    <property type="match status" value="1"/>
</dbReference>
<protein>
    <submittedName>
        <fullName evidence="3">Catechol 2,3-dioxygenase-like lactoylglutathione lyase family enzyme</fullName>
    </submittedName>
</protein>
<dbReference type="SUPFAM" id="SSF54593">
    <property type="entry name" value="Glyoxalase/Bleomycin resistance protein/Dihydroxybiphenyl dioxygenase"/>
    <property type="match status" value="1"/>
</dbReference>
<feature type="compositionally biased region" description="Basic and acidic residues" evidence="1">
    <location>
        <begin position="59"/>
        <end position="79"/>
    </location>
</feature>
<dbReference type="RefSeq" id="WP_183659599.1">
    <property type="nucleotide sequence ID" value="NZ_BAAAXX010000015.1"/>
</dbReference>
<dbReference type="Pfam" id="PF18029">
    <property type="entry name" value="Glyoxalase_6"/>
    <property type="match status" value="1"/>
</dbReference>
<evidence type="ECO:0000259" key="2">
    <source>
        <dbReference type="PROSITE" id="PS51819"/>
    </source>
</evidence>
<name>A0A7W5VJJ9_9ACTN</name>
<sequence length="126" mass="13953">MTSRFAQWTLDVHDSRKMAAFWSAALGYEIEHDGEGPHLWPPADAPRGSLTVWLQPTDSPKRDKNRNHPDLHVPDGGDVDAEVKRLVGLGATRVDVGQKGDEGFVVLADPEGNEFCLLYRRHPQGA</sequence>
<gene>
    <name evidence="3" type="ORF">FHR33_008440</name>
</gene>
<dbReference type="EMBL" id="JACIBV010000001">
    <property type="protein sequence ID" value="MBB3732580.1"/>
    <property type="molecule type" value="Genomic_DNA"/>
</dbReference>
<dbReference type="PROSITE" id="PS51819">
    <property type="entry name" value="VOC"/>
    <property type="match status" value="1"/>
</dbReference>
<organism evidence="3 4">
    <name type="scientific">Nonomuraea dietziae</name>
    <dbReference type="NCBI Taxonomy" id="65515"/>
    <lineage>
        <taxon>Bacteria</taxon>
        <taxon>Bacillati</taxon>
        <taxon>Actinomycetota</taxon>
        <taxon>Actinomycetes</taxon>
        <taxon>Streptosporangiales</taxon>
        <taxon>Streptosporangiaceae</taxon>
        <taxon>Nonomuraea</taxon>
    </lineage>
</organism>
<dbReference type="Proteomes" id="UP000579945">
    <property type="component" value="Unassembled WGS sequence"/>
</dbReference>
<accession>A0A7W5VJJ9</accession>